<keyword evidence="7" id="KW-0732">Signal</keyword>
<feature type="transmembrane region" description="Helical" evidence="6">
    <location>
        <begin position="282"/>
        <end position="301"/>
    </location>
</feature>
<dbReference type="Gene3D" id="1.10.3730.20">
    <property type="match status" value="1"/>
</dbReference>
<evidence type="ECO:0000313" key="10">
    <source>
        <dbReference type="Proteomes" id="UP000244893"/>
    </source>
</evidence>
<sequence>MRPVVFVLLAALLFGTTGTAQAFGPDGVDPLSVGAARVLIGGAGLAIVAVILARRANRSPRAPLAAVAPLTSARAGLVVVIGGLGVIAYQPAFFLGTGRNGVAIGTLVALGSAPVLTGALGWLLQRRFPGARWLVATLVATGGVALLAGVGGGSVDSVAGVVDPVGVLASLGAGLSYAVYALASKRLLDAGWSPSKSMGAVFGLSGLFGAVILLFTDNAWLATAPGLAMALWLGLATVTVAYLLFARGLRELSAPTVSTLTLGEPLTASILGILVLGERLSVPSWFGLGLIAIGILILVVAPRRQLGIVEAS</sequence>
<feature type="transmembrane region" description="Helical" evidence="6">
    <location>
        <begin position="227"/>
        <end position="245"/>
    </location>
</feature>
<keyword evidence="4 6" id="KW-1133">Transmembrane helix</keyword>
<dbReference type="Pfam" id="PF00892">
    <property type="entry name" value="EamA"/>
    <property type="match status" value="2"/>
</dbReference>
<feature type="chain" id="PRO_5016041924" evidence="7">
    <location>
        <begin position="23"/>
        <end position="312"/>
    </location>
</feature>
<dbReference type="InterPro" id="IPR037185">
    <property type="entry name" value="EmrE-like"/>
</dbReference>
<dbReference type="AlphaFoldDB" id="A0A2V1HSX4"/>
<feature type="transmembrane region" description="Helical" evidence="6">
    <location>
        <begin position="32"/>
        <end position="52"/>
    </location>
</feature>
<evidence type="ECO:0000256" key="6">
    <source>
        <dbReference type="SAM" id="Phobius"/>
    </source>
</evidence>
<evidence type="ECO:0000256" key="7">
    <source>
        <dbReference type="SAM" id="SignalP"/>
    </source>
</evidence>
<evidence type="ECO:0000256" key="1">
    <source>
        <dbReference type="ARBA" id="ARBA00004141"/>
    </source>
</evidence>
<dbReference type="EMBL" id="QEOP01000002">
    <property type="protein sequence ID" value="PVZ94060.1"/>
    <property type="molecule type" value="Genomic_DNA"/>
</dbReference>
<keyword evidence="10" id="KW-1185">Reference proteome</keyword>
<evidence type="ECO:0000313" key="9">
    <source>
        <dbReference type="EMBL" id="PVZ94060.1"/>
    </source>
</evidence>
<evidence type="ECO:0000256" key="5">
    <source>
        <dbReference type="ARBA" id="ARBA00023136"/>
    </source>
</evidence>
<dbReference type="Proteomes" id="UP000244893">
    <property type="component" value="Unassembled WGS sequence"/>
</dbReference>
<feature type="transmembrane region" description="Helical" evidence="6">
    <location>
        <begin position="195"/>
        <end position="215"/>
    </location>
</feature>
<evidence type="ECO:0000256" key="4">
    <source>
        <dbReference type="ARBA" id="ARBA00022989"/>
    </source>
</evidence>
<evidence type="ECO:0000256" key="3">
    <source>
        <dbReference type="ARBA" id="ARBA00022692"/>
    </source>
</evidence>
<name>A0A2V1HSX4_9MICO</name>
<dbReference type="SUPFAM" id="SSF103481">
    <property type="entry name" value="Multidrug resistance efflux transporter EmrE"/>
    <property type="match status" value="1"/>
</dbReference>
<comment type="similarity">
    <text evidence="2">Belongs to the EamA transporter family.</text>
</comment>
<gene>
    <name evidence="9" type="ORF">DDQ50_09920</name>
</gene>
<proteinExistence type="inferred from homology"/>
<keyword evidence="5 6" id="KW-0472">Membrane</keyword>
<feature type="transmembrane region" description="Helical" evidence="6">
    <location>
        <begin position="64"/>
        <end position="89"/>
    </location>
</feature>
<feature type="domain" description="EamA" evidence="8">
    <location>
        <begin position="166"/>
        <end position="299"/>
    </location>
</feature>
<comment type="caution">
    <text evidence="9">The sequence shown here is derived from an EMBL/GenBank/DDBJ whole genome shotgun (WGS) entry which is preliminary data.</text>
</comment>
<evidence type="ECO:0000256" key="2">
    <source>
        <dbReference type="ARBA" id="ARBA00007362"/>
    </source>
</evidence>
<feature type="domain" description="EamA" evidence="8">
    <location>
        <begin position="4"/>
        <end position="147"/>
    </location>
</feature>
<dbReference type="OrthoDB" id="3577499at2"/>
<dbReference type="InterPro" id="IPR000620">
    <property type="entry name" value="EamA_dom"/>
</dbReference>
<feature type="transmembrane region" description="Helical" evidence="6">
    <location>
        <begin position="101"/>
        <end position="124"/>
    </location>
</feature>
<feature type="signal peptide" evidence="7">
    <location>
        <begin position="1"/>
        <end position="22"/>
    </location>
</feature>
<feature type="transmembrane region" description="Helical" evidence="6">
    <location>
        <begin position="257"/>
        <end position="276"/>
    </location>
</feature>
<comment type="subcellular location">
    <subcellularLocation>
        <location evidence="1">Membrane</location>
        <topology evidence="1">Multi-pass membrane protein</topology>
    </subcellularLocation>
</comment>
<dbReference type="RefSeq" id="WP_116756574.1">
    <property type="nucleotide sequence ID" value="NZ_JBHUEX010000001.1"/>
</dbReference>
<reference evidence="9 10" key="1">
    <citation type="submission" date="2018-05" db="EMBL/GenBank/DDBJ databases">
        <title>Amnibacterium sp. M8JJ-5, whole genome shotgun sequence.</title>
        <authorList>
            <person name="Tuo L."/>
        </authorList>
    </citation>
    <scope>NUCLEOTIDE SEQUENCE [LARGE SCALE GENOMIC DNA]</scope>
    <source>
        <strain evidence="9 10">M8JJ-5</strain>
    </source>
</reference>
<dbReference type="PANTHER" id="PTHR32322">
    <property type="entry name" value="INNER MEMBRANE TRANSPORTER"/>
    <property type="match status" value="1"/>
</dbReference>
<feature type="transmembrane region" description="Helical" evidence="6">
    <location>
        <begin position="165"/>
        <end position="183"/>
    </location>
</feature>
<keyword evidence="3 6" id="KW-0812">Transmembrane</keyword>
<feature type="transmembrane region" description="Helical" evidence="6">
    <location>
        <begin position="131"/>
        <end position="153"/>
    </location>
</feature>
<accession>A0A2V1HSX4</accession>
<evidence type="ECO:0000259" key="8">
    <source>
        <dbReference type="Pfam" id="PF00892"/>
    </source>
</evidence>
<dbReference type="GO" id="GO:0016020">
    <property type="term" value="C:membrane"/>
    <property type="evidence" value="ECO:0007669"/>
    <property type="project" value="UniProtKB-SubCell"/>
</dbReference>
<organism evidence="9 10">
    <name type="scientific">Amnibacterium flavum</name>
    <dbReference type="NCBI Taxonomy" id="2173173"/>
    <lineage>
        <taxon>Bacteria</taxon>
        <taxon>Bacillati</taxon>
        <taxon>Actinomycetota</taxon>
        <taxon>Actinomycetes</taxon>
        <taxon>Micrococcales</taxon>
        <taxon>Microbacteriaceae</taxon>
        <taxon>Amnibacterium</taxon>
    </lineage>
</organism>
<protein>
    <submittedName>
        <fullName evidence="9">EamA family transporter</fullName>
    </submittedName>
</protein>
<dbReference type="PANTHER" id="PTHR32322:SF2">
    <property type="entry name" value="EAMA DOMAIN-CONTAINING PROTEIN"/>
    <property type="match status" value="1"/>
</dbReference>
<dbReference type="InterPro" id="IPR050638">
    <property type="entry name" value="AA-Vitamin_Transporters"/>
</dbReference>